<sequence>MVGAGPAGLTLANVLARADVPVTVIDREPGPVAESRAAIVHTRTLELWDRWGLAEPAVEAGARVERVAMRFAGRELASFPLTGVDPSPFPFALALPQAETERLLVERLPLQVDWNTALVGLEVLGEGVAAVVRRADGSLLEIRADYLVGADGAHSLVRRASGIRSTTSGRAPTGFLADVRLSPAPPRGVLELNLARGGFVGALDLGNGRFRLFGALRPEHARSFGTDLQRLFTDHFRIPVRLSDAEWTSTYRIRHQLAEKFRSGPVFLVGDAAHTHAPAGGQGMNLGVGDAVNLGWKLALVARGLATESLLDTYEAERLRVAHAVSRGADRGFALETTANPLLDGARRVLLPPLIRIAAHLPPARRAVHRLFSQTWISYRTGRQSFPGPGDRVPECRIGGRSLYELIAEPVHHLLLSGAAPHDPTGAYRLPIRSHRIEPAELHRLFGADAVLVRPDGHIAATARADDLTNHLDTWYR</sequence>
<evidence type="ECO:0000313" key="6">
    <source>
        <dbReference type="Proteomes" id="UP001500979"/>
    </source>
</evidence>
<evidence type="ECO:0000256" key="3">
    <source>
        <dbReference type="ARBA" id="ARBA00022827"/>
    </source>
</evidence>
<dbReference type="PRINTS" id="PR00420">
    <property type="entry name" value="RNGMNOXGNASE"/>
</dbReference>
<dbReference type="Pfam" id="PF21274">
    <property type="entry name" value="Rng_hyd_C"/>
    <property type="match status" value="1"/>
</dbReference>
<gene>
    <name evidence="5" type="ORF">GCM10010470_48920</name>
</gene>
<dbReference type="InterPro" id="IPR050641">
    <property type="entry name" value="RIFMO-like"/>
</dbReference>
<reference evidence="5 6" key="1">
    <citation type="journal article" date="2019" name="Int. J. Syst. Evol. Microbiol.">
        <title>The Global Catalogue of Microorganisms (GCM) 10K type strain sequencing project: providing services to taxonomists for standard genome sequencing and annotation.</title>
        <authorList>
            <consortium name="The Broad Institute Genomics Platform"/>
            <consortium name="The Broad Institute Genome Sequencing Center for Infectious Disease"/>
            <person name="Wu L."/>
            <person name="Ma J."/>
        </authorList>
    </citation>
    <scope>NUCLEOTIDE SEQUENCE [LARGE SCALE GENOMIC DNA]</scope>
    <source>
        <strain evidence="5 6">JCM 9383</strain>
    </source>
</reference>
<keyword evidence="3" id="KW-0274">FAD</keyword>
<name>A0ABN3VI92_9PSEU</name>
<evidence type="ECO:0000259" key="4">
    <source>
        <dbReference type="Pfam" id="PF01494"/>
    </source>
</evidence>
<organism evidence="5 6">
    <name type="scientific">Saccharopolyspora taberi</name>
    <dbReference type="NCBI Taxonomy" id="60895"/>
    <lineage>
        <taxon>Bacteria</taxon>
        <taxon>Bacillati</taxon>
        <taxon>Actinomycetota</taxon>
        <taxon>Actinomycetes</taxon>
        <taxon>Pseudonocardiales</taxon>
        <taxon>Pseudonocardiaceae</taxon>
        <taxon>Saccharopolyspora</taxon>
    </lineage>
</organism>
<dbReference type="Proteomes" id="UP001500979">
    <property type="component" value="Unassembled WGS sequence"/>
</dbReference>
<evidence type="ECO:0000313" key="5">
    <source>
        <dbReference type="EMBL" id="GAA2807830.1"/>
    </source>
</evidence>
<dbReference type="InterPro" id="IPR036188">
    <property type="entry name" value="FAD/NAD-bd_sf"/>
</dbReference>
<keyword evidence="6" id="KW-1185">Reference proteome</keyword>
<dbReference type="EMBL" id="BAAAUX010000019">
    <property type="protein sequence ID" value="GAA2807830.1"/>
    <property type="molecule type" value="Genomic_DNA"/>
</dbReference>
<keyword evidence="5" id="KW-0503">Monooxygenase</keyword>
<dbReference type="SUPFAM" id="SSF51905">
    <property type="entry name" value="FAD/NAD(P)-binding domain"/>
    <property type="match status" value="1"/>
</dbReference>
<keyword evidence="2" id="KW-0285">Flavoprotein</keyword>
<accession>A0ABN3VI92</accession>
<dbReference type="Gene3D" id="3.40.30.120">
    <property type="match status" value="1"/>
</dbReference>
<dbReference type="GO" id="GO:0004497">
    <property type="term" value="F:monooxygenase activity"/>
    <property type="evidence" value="ECO:0007669"/>
    <property type="project" value="UniProtKB-KW"/>
</dbReference>
<dbReference type="PANTHER" id="PTHR43004">
    <property type="entry name" value="TRK SYSTEM POTASSIUM UPTAKE PROTEIN"/>
    <property type="match status" value="1"/>
</dbReference>
<dbReference type="Gene3D" id="3.30.70.2450">
    <property type="match status" value="1"/>
</dbReference>
<protein>
    <submittedName>
        <fullName evidence="5">FAD-dependent monooxygenase</fullName>
    </submittedName>
</protein>
<proteinExistence type="predicted"/>
<feature type="domain" description="FAD-binding" evidence="4">
    <location>
        <begin position="2"/>
        <end position="327"/>
    </location>
</feature>
<dbReference type="Gene3D" id="3.50.50.60">
    <property type="entry name" value="FAD/NAD(P)-binding domain"/>
    <property type="match status" value="1"/>
</dbReference>
<comment type="caution">
    <text evidence="5">The sequence shown here is derived from an EMBL/GenBank/DDBJ whole genome shotgun (WGS) entry which is preliminary data.</text>
</comment>
<dbReference type="Pfam" id="PF01494">
    <property type="entry name" value="FAD_binding_3"/>
    <property type="match status" value="1"/>
</dbReference>
<evidence type="ECO:0000256" key="2">
    <source>
        <dbReference type="ARBA" id="ARBA00022630"/>
    </source>
</evidence>
<evidence type="ECO:0000256" key="1">
    <source>
        <dbReference type="ARBA" id="ARBA00001974"/>
    </source>
</evidence>
<dbReference type="PANTHER" id="PTHR43004:SF19">
    <property type="entry name" value="BINDING MONOOXYGENASE, PUTATIVE (JCVI)-RELATED"/>
    <property type="match status" value="1"/>
</dbReference>
<comment type="cofactor">
    <cofactor evidence="1">
        <name>FAD</name>
        <dbReference type="ChEBI" id="CHEBI:57692"/>
    </cofactor>
</comment>
<dbReference type="InterPro" id="IPR002938">
    <property type="entry name" value="FAD-bd"/>
</dbReference>
<keyword evidence="5" id="KW-0560">Oxidoreductase</keyword>